<name>J8LMC9_SACAR</name>
<dbReference type="GO" id="GO:0070336">
    <property type="term" value="F:flap-structured DNA binding"/>
    <property type="evidence" value="ECO:0007669"/>
    <property type="project" value="TreeGrafter"/>
</dbReference>
<reference evidence="2 3" key="1">
    <citation type="journal article" date="2013" name="BMC Genomics">
        <title>High quality de novo sequencing and assembly of the Saccharomyces arboricolus genome.</title>
        <authorList>
            <person name="Liti G."/>
            <person name="Nguyen Ba A.N."/>
            <person name="Blythe M."/>
            <person name="Mueller C.A."/>
            <person name="Bergstroem A."/>
            <person name="Cubillos F.A."/>
            <person name="Dafhnis-Calas F."/>
            <person name="Khoshraftar S."/>
            <person name="Malla S."/>
            <person name="Mehta N."/>
            <person name="Siow C.C."/>
            <person name="Warringer J."/>
            <person name="Moses A.M."/>
            <person name="Louis E.J."/>
            <person name="Nieduszynski C.A."/>
        </authorList>
    </citation>
    <scope>NUCLEOTIDE SEQUENCE [LARGE SCALE GENOMIC DNA]</scope>
    <source>
        <strain evidence="3">H-6 / AS 2.3317 / CBS 10644</strain>
    </source>
</reference>
<dbReference type="InterPro" id="IPR039197">
    <property type="entry name" value="Mrs1/Cce1"/>
</dbReference>
<dbReference type="GO" id="GO:0000402">
    <property type="term" value="F:crossed form four-way junction DNA binding"/>
    <property type="evidence" value="ECO:0007669"/>
    <property type="project" value="TreeGrafter"/>
</dbReference>
<evidence type="ECO:0000259" key="1">
    <source>
        <dbReference type="Pfam" id="PF09159"/>
    </source>
</evidence>
<sequence>MSPKNVARPVVPAIDLYCRKASFKTIKFLSMILCSKKDLFERKTPARNFLIARCAVFEKLRTRLAGEGKINLFSVHLKINSFSFCKMTVDDQFNTSLVNWQKIPFDHKFMPGVKRHVSLLPGDTLCKAERIVSLLGISPKMTNFVSIERDRTQSREFDCKLHINILEHLLYAKCQGVRLSPTGEESFLLAAICNSEFVDAFWSQLTPIRNSLKEHPSVADPLGFQICDPLIRAAIKNIVTKRLLRSAFDNDTDPLMGLRLDSSWKSNLPALSSTTNLDFSLKDCLNLDTEEDARDMAHVFLTTMALSKSLCTYASLADIVMNDKGRFNSNILKEFNELIKQERGNLQNFQAASSEFLKDVKL</sequence>
<dbReference type="OrthoDB" id="4041867at2759"/>
<evidence type="ECO:0000313" key="2">
    <source>
        <dbReference type="EMBL" id="EJS43237.1"/>
    </source>
</evidence>
<dbReference type="PANTHER" id="PTHR28072">
    <property type="entry name" value="CRUCIFORM CUTTING ENDONUCLEASE 1, MITOCHONDRIAL-RELATED"/>
    <property type="match status" value="1"/>
</dbReference>
<proteinExistence type="predicted"/>
<dbReference type="EMBL" id="ALIE01000108">
    <property type="protein sequence ID" value="EJS43237.1"/>
    <property type="molecule type" value="Genomic_DNA"/>
</dbReference>
<dbReference type="InterPro" id="IPR015242">
    <property type="entry name" value="Ydc2_cat"/>
</dbReference>
<accession>J8LMC9</accession>
<dbReference type="GO" id="GO:0000403">
    <property type="term" value="F:Y-form DNA binding"/>
    <property type="evidence" value="ECO:0007669"/>
    <property type="project" value="TreeGrafter"/>
</dbReference>
<dbReference type="PANTHER" id="PTHR28072:SF1">
    <property type="entry name" value="CRUCIFORM CUTTING ENDONUCLEASE 1, MITOCHONDRIAL-RELATED"/>
    <property type="match status" value="1"/>
</dbReference>
<protein>
    <submittedName>
        <fullName evidence="2">Mrs1p</fullName>
    </submittedName>
</protein>
<dbReference type="HOGENOM" id="CLU_055501_0_0_1"/>
<feature type="domain" description="Mitochondrial resolvase Ydc2 catalytic" evidence="1">
    <location>
        <begin position="11"/>
        <end position="355"/>
    </location>
</feature>
<dbReference type="Proteomes" id="UP000006968">
    <property type="component" value="Chromosome IX"/>
</dbReference>
<gene>
    <name evidence="2" type="ORF">SU7_1665</name>
</gene>
<organism evidence="2 3">
    <name type="scientific">Saccharomyces arboricola (strain H-6 / AS 2.3317 / CBS 10644)</name>
    <name type="common">Yeast</name>
    <dbReference type="NCBI Taxonomy" id="1160507"/>
    <lineage>
        <taxon>Eukaryota</taxon>
        <taxon>Fungi</taxon>
        <taxon>Dikarya</taxon>
        <taxon>Ascomycota</taxon>
        <taxon>Saccharomycotina</taxon>
        <taxon>Saccharomycetes</taxon>
        <taxon>Saccharomycetales</taxon>
        <taxon>Saccharomycetaceae</taxon>
        <taxon>Saccharomyces</taxon>
    </lineage>
</organism>
<dbReference type="Gene3D" id="3.30.420.10">
    <property type="entry name" value="Ribonuclease H-like superfamily/Ribonuclease H"/>
    <property type="match status" value="1"/>
</dbReference>
<dbReference type="GO" id="GO:0005739">
    <property type="term" value="C:mitochondrion"/>
    <property type="evidence" value="ECO:0007669"/>
    <property type="project" value="TreeGrafter"/>
</dbReference>
<dbReference type="AlphaFoldDB" id="J8LMC9"/>
<keyword evidence="3" id="KW-1185">Reference proteome</keyword>
<dbReference type="GO" id="GO:0004520">
    <property type="term" value="F:DNA endonuclease activity"/>
    <property type="evidence" value="ECO:0007669"/>
    <property type="project" value="TreeGrafter"/>
</dbReference>
<evidence type="ECO:0000313" key="3">
    <source>
        <dbReference type="Proteomes" id="UP000006968"/>
    </source>
</evidence>
<dbReference type="Pfam" id="PF09159">
    <property type="entry name" value="Ydc2-catalyt"/>
    <property type="match status" value="1"/>
</dbReference>
<comment type="caution">
    <text evidence="2">The sequence shown here is derived from an EMBL/GenBank/DDBJ whole genome shotgun (WGS) entry which is preliminary data.</text>
</comment>
<dbReference type="InterPro" id="IPR036397">
    <property type="entry name" value="RNaseH_sf"/>
</dbReference>